<proteinExistence type="predicted"/>
<dbReference type="HOGENOM" id="CLU_2776349_0_0_1"/>
<dbReference type="KEGG" id="lbc:LACBIDRAFT_298905"/>
<gene>
    <name evidence="1" type="ORF">LACBIDRAFT_298905</name>
</gene>
<dbReference type="GeneID" id="6077874"/>
<protein>
    <submittedName>
        <fullName evidence="1">Predicted protein</fullName>
    </submittedName>
</protein>
<accession>B0DDJ8</accession>
<dbReference type="Proteomes" id="UP000001194">
    <property type="component" value="Unassembled WGS sequence"/>
</dbReference>
<organism evidence="2">
    <name type="scientific">Laccaria bicolor (strain S238N-H82 / ATCC MYA-4686)</name>
    <name type="common">Bicoloured deceiver</name>
    <name type="synonym">Laccaria laccata var. bicolor</name>
    <dbReference type="NCBI Taxonomy" id="486041"/>
    <lineage>
        <taxon>Eukaryota</taxon>
        <taxon>Fungi</taxon>
        <taxon>Dikarya</taxon>
        <taxon>Basidiomycota</taxon>
        <taxon>Agaricomycotina</taxon>
        <taxon>Agaricomycetes</taxon>
        <taxon>Agaricomycetidae</taxon>
        <taxon>Agaricales</taxon>
        <taxon>Agaricineae</taxon>
        <taxon>Hydnangiaceae</taxon>
        <taxon>Laccaria</taxon>
    </lineage>
</organism>
<dbReference type="InParanoid" id="B0DDJ8"/>
<keyword evidence="2" id="KW-1185">Reference proteome</keyword>
<dbReference type="RefSeq" id="XP_001882161.1">
    <property type="nucleotide sequence ID" value="XM_001882126.1"/>
</dbReference>
<sequence length="69" mass="7633">MYHEWMLEDWMGPQAPGYKECKGGNCGSNTNSAVVIEHLANLSSCDLAALYVKCVFHNSPDTIPLVDLF</sequence>
<dbReference type="AlphaFoldDB" id="B0DDJ8"/>
<evidence type="ECO:0000313" key="2">
    <source>
        <dbReference type="Proteomes" id="UP000001194"/>
    </source>
</evidence>
<reference evidence="1 2" key="1">
    <citation type="journal article" date="2008" name="Nature">
        <title>The genome of Laccaria bicolor provides insights into mycorrhizal symbiosis.</title>
        <authorList>
            <person name="Martin F."/>
            <person name="Aerts A."/>
            <person name="Ahren D."/>
            <person name="Brun A."/>
            <person name="Danchin E.G.J."/>
            <person name="Duchaussoy F."/>
            <person name="Gibon J."/>
            <person name="Kohler A."/>
            <person name="Lindquist E."/>
            <person name="Pereda V."/>
            <person name="Salamov A."/>
            <person name="Shapiro H.J."/>
            <person name="Wuyts J."/>
            <person name="Blaudez D."/>
            <person name="Buee M."/>
            <person name="Brokstein P."/>
            <person name="Canbaeck B."/>
            <person name="Cohen D."/>
            <person name="Courty P.E."/>
            <person name="Coutinho P.M."/>
            <person name="Delaruelle C."/>
            <person name="Detter J.C."/>
            <person name="Deveau A."/>
            <person name="DiFazio S."/>
            <person name="Duplessis S."/>
            <person name="Fraissinet-Tachet L."/>
            <person name="Lucic E."/>
            <person name="Frey-Klett P."/>
            <person name="Fourrey C."/>
            <person name="Feussner I."/>
            <person name="Gay G."/>
            <person name="Grimwood J."/>
            <person name="Hoegger P.J."/>
            <person name="Jain P."/>
            <person name="Kilaru S."/>
            <person name="Labbe J."/>
            <person name="Lin Y.C."/>
            <person name="Legue V."/>
            <person name="Le Tacon F."/>
            <person name="Marmeisse R."/>
            <person name="Melayah D."/>
            <person name="Montanini B."/>
            <person name="Muratet M."/>
            <person name="Nehls U."/>
            <person name="Niculita-Hirzel H."/>
            <person name="Oudot-Le Secq M.P."/>
            <person name="Peter M."/>
            <person name="Quesneville H."/>
            <person name="Rajashekar B."/>
            <person name="Reich M."/>
            <person name="Rouhier N."/>
            <person name="Schmutz J."/>
            <person name="Yin T."/>
            <person name="Chalot M."/>
            <person name="Henrissat B."/>
            <person name="Kuees U."/>
            <person name="Lucas S."/>
            <person name="Van de Peer Y."/>
            <person name="Podila G.K."/>
            <person name="Polle A."/>
            <person name="Pukkila P.J."/>
            <person name="Richardson P.M."/>
            <person name="Rouze P."/>
            <person name="Sanders I.R."/>
            <person name="Stajich J.E."/>
            <person name="Tunlid A."/>
            <person name="Tuskan G."/>
            <person name="Grigoriev I.V."/>
        </authorList>
    </citation>
    <scope>NUCLEOTIDE SEQUENCE [LARGE SCALE GENOMIC DNA]</scope>
    <source>
        <strain evidence="2">S238N-H82 / ATCC MYA-4686</strain>
    </source>
</reference>
<evidence type="ECO:0000313" key="1">
    <source>
        <dbReference type="EMBL" id="EDR07230.1"/>
    </source>
</evidence>
<dbReference type="EMBL" id="DS547105">
    <property type="protein sequence ID" value="EDR07230.1"/>
    <property type="molecule type" value="Genomic_DNA"/>
</dbReference>
<name>B0DDJ8_LACBS</name>